<gene>
    <name evidence="1" type="ORF">MBUL_03177</name>
</gene>
<evidence type="ECO:0000313" key="1">
    <source>
        <dbReference type="EMBL" id="CAA2105407.1"/>
    </source>
</evidence>
<dbReference type="EMBL" id="LR743504">
    <property type="protein sequence ID" value="CAA2105407.1"/>
    <property type="molecule type" value="Genomic_DNA"/>
</dbReference>
<organism evidence="1">
    <name type="scientific">Methylobacterium bullatum</name>
    <dbReference type="NCBI Taxonomy" id="570505"/>
    <lineage>
        <taxon>Bacteria</taxon>
        <taxon>Pseudomonadati</taxon>
        <taxon>Pseudomonadota</taxon>
        <taxon>Alphaproteobacteria</taxon>
        <taxon>Hyphomicrobiales</taxon>
        <taxon>Methylobacteriaceae</taxon>
        <taxon>Methylobacterium</taxon>
    </lineage>
</organism>
<dbReference type="AlphaFoldDB" id="A0A679JC91"/>
<name>A0A679JC91_9HYPH</name>
<reference evidence="1" key="1">
    <citation type="submission" date="2019-12" db="EMBL/GenBank/DDBJ databases">
        <authorList>
            <person name="Cremers G."/>
        </authorList>
    </citation>
    <scope>NUCLEOTIDE SEQUENCE</scope>
    <source>
        <strain evidence="1">Mbul1</strain>
    </source>
</reference>
<accession>A0A679JC91</accession>
<sequence>MEIQGATPTLLNDAVTLKRPRWETFETRTITSAPAILDFESDRYALALSIEGGRVDPAMPVPVVFYDDKKLVFTVKPIPAPPAPCYDGASCCLESML</sequence>
<proteinExistence type="predicted"/>
<protein>
    <submittedName>
        <fullName evidence="1">Uncharacterized protein</fullName>
    </submittedName>
</protein>